<name>A0A542ZUF2_RARFA</name>
<dbReference type="GO" id="GO:0003676">
    <property type="term" value="F:nucleic acid binding"/>
    <property type="evidence" value="ECO:0007669"/>
    <property type="project" value="InterPro"/>
</dbReference>
<sequence>MAMGKAEWGRLTHAWKGEATDFTPELANHLETLDEDLGLGLADATIEVPATGGRRIDILASGSDGTRYVIENQYGRGDHDHLTRGLAYAVSAEAGGLIVVAEDHRDEFRDVVHYLNDIAARSGTGIKVWLVEARAVRVDGGPWAPVFTVVAEPSAFLQEMAGNIAGRSRSASVEVVLDVYADEHLRHAAAALVSWWKGAGFKVNPLLRGGKHLIGLHAPGPSANGMRSVVTVYPDGRVFVPLGAYQGKNSGIAVEDLTGDDFVRTVKDRFSLSDGYTPEGWFTPEKLPLVQELCGTVADAYASALDRFTVDQ</sequence>
<accession>A0A542ZUF2</accession>
<dbReference type="Proteomes" id="UP000315389">
    <property type="component" value="Unassembled WGS sequence"/>
</dbReference>
<dbReference type="AlphaFoldDB" id="A0A542ZUF2"/>
<organism evidence="1 2">
    <name type="scientific">Rarobacter faecitabidus</name>
    <dbReference type="NCBI Taxonomy" id="13243"/>
    <lineage>
        <taxon>Bacteria</taxon>
        <taxon>Bacillati</taxon>
        <taxon>Actinomycetota</taxon>
        <taxon>Actinomycetes</taxon>
        <taxon>Micrococcales</taxon>
        <taxon>Rarobacteraceae</taxon>
        <taxon>Rarobacter</taxon>
    </lineage>
</organism>
<protein>
    <recommendedName>
        <fullName evidence="3">DUF4268 domain-containing protein</fullName>
    </recommendedName>
</protein>
<reference evidence="1 2" key="1">
    <citation type="submission" date="2019-06" db="EMBL/GenBank/DDBJ databases">
        <title>Sequencing the genomes of 1000 actinobacteria strains.</title>
        <authorList>
            <person name="Klenk H.-P."/>
        </authorList>
    </citation>
    <scope>NUCLEOTIDE SEQUENCE [LARGE SCALE GENOMIC DNA]</scope>
    <source>
        <strain evidence="1 2">DSM 4813</strain>
    </source>
</reference>
<evidence type="ECO:0000313" key="2">
    <source>
        <dbReference type="Proteomes" id="UP000315389"/>
    </source>
</evidence>
<dbReference type="Gene3D" id="3.40.1350.10">
    <property type="match status" value="1"/>
</dbReference>
<dbReference type="InterPro" id="IPR011856">
    <property type="entry name" value="tRNA_endonuc-like_dom_sf"/>
</dbReference>
<dbReference type="OrthoDB" id="570199at2"/>
<dbReference type="RefSeq" id="WP_142118554.1">
    <property type="nucleotide sequence ID" value="NZ_BAAASV010000003.1"/>
</dbReference>
<evidence type="ECO:0008006" key="3">
    <source>
        <dbReference type="Google" id="ProtNLM"/>
    </source>
</evidence>
<proteinExistence type="predicted"/>
<keyword evidence="2" id="KW-1185">Reference proteome</keyword>
<dbReference type="EMBL" id="VFOS01000001">
    <property type="protein sequence ID" value="TQL63967.1"/>
    <property type="molecule type" value="Genomic_DNA"/>
</dbReference>
<comment type="caution">
    <text evidence="1">The sequence shown here is derived from an EMBL/GenBank/DDBJ whole genome shotgun (WGS) entry which is preliminary data.</text>
</comment>
<evidence type="ECO:0000313" key="1">
    <source>
        <dbReference type="EMBL" id="TQL63967.1"/>
    </source>
</evidence>
<gene>
    <name evidence="1" type="ORF">FB461_0448</name>
</gene>